<comment type="similarity">
    <text evidence="3 10">Belongs to the polyadenylate-binding protein type-1 family.</text>
</comment>
<dbReference type="InterPro" id="IPR003954">
    <property type="entry name" value="RRM_euk-type"/>
</dbReference>
<dbReference type="SUPFAM" id="SSF54928">
    <property type="entry name" value="RNA-binding domain, RBD"/>
    <property type="match status" value="3"/>
</dbReference>
<organism evidence="14 15">
    <name type="scientific">Papaver nudicaule</name>
    <name type="common">Iceland poppy</name>
    <dbReference type="NCBI Taxonomy" id="74823"/>
    <lineage>
        <taxon>Eukaryota</taxon>
        <taxon>Viridiplantae</taxon>
        <taxon>Streptophyta</taxon>
        <taxon>Embryophyta</taxon>
        <taxon>Tracheophyta</taxon>
        <taxon>Spermatophyta</taxon>
        <taxon>Magnoliopsida</taxon>
        <taxon>Ranunculales</taxon>
        <taxon>Papaveraceae</taxon>
        <taxon>Papaveroideae</taxon>
        <taxon>Papaver</taxon>
    </lineage>
</organism>
<feature type="domain" description="RRM" evidence="12">
    <location>
        <begin position="312"/>
        <end position="389"/>
    </location>
</feature>
<feature type="domain" description="PABC" evidence="13">
    <location>
        <begin position="550"/>
        <end position="627"/>
    </location>
</feature>
<feature type="region of interest" description="Disordered" evidence="11">
    <location>
        <begin position="477"/>
        <end position="550"/>
    </location>
</feature>
<dbReference type="FunFam" id="3.30.70.330:FF:000003">
    <property type="entry name" value="Polyadenylate-binding protein"/>
    <property type="match status" value="1"/>
</dbReference>
<comment type="subcellular location">
    <subcellularLocation>
        <location evidence="2 10">Cytoplasm</location>
    </subcellularLocation>
    <subcellularLocation>
        <location evidence="1">Nucleus</location>
    </subcellularLocation>
</comment>
<evidence type="ECO:0000259" key="12">
    <source>
        <dbReference type="PROSITE" id="PS50102"/>
    </source>
</evidence>
<dbReference type="Pfam" id="PF00658">
    <property type="entry name" value="MLLE"/>
    <property type="match status" value="1"/>
</dbReference>
<keyword evidence="5" id="KW-0677">Repeat</keyword>
<feature type="domain" description="RRM" evidence="12">
    <location>
        <begin position="118"/>
        <end position="195"/>
    </location>
</feature>
<dbReference type="InterPro" id="IPR036053">
    <property type="entry name" value="PABP-dom"/>
</dbReference>
<dbReference type="CDD" id="cd12381">
    <property type="entry name" value="RRM4_I_PABPs"/>
    <property type="match status" value="1"/>
</dbReference>
<name>A0AA41V147_PAPNU</name>
<evidence type="ECO:0000256" key="3">
    <source>
        <dbReference type="ARBA" id="ARBA00008557"/>
    </source>
</evidence>
<dbReference type="NCBIfam" id="TIGR01628">
    <property type="entry name" value="PABP-1234"/>
    <property type="match status" value="1"/>
</dbReference>
<dbReference type="SMART" id="SM00361">
    <property type="entry name" value="RRM_1"/>
    <property type="match status" value="4"/>
</dbReference>
<dbReference type="GO" id="GO:0003723">
    <property type="term" value="F:RNA binding"/>
    <property type="evidence" value="ECO:0007669"/>
    <property type="project" value="UniProtKB-UniRule"/>
</dbReference>
<dbReference type="CDD" id="cd12380">
    <property type="entry name" value="RRM3_I_PABPs"/>
    <property type="match status" value="1"/>
</dbReference>
<keyword evidence="7" id="KW-0539">Nucleus</keyword>
<evidence type="ECO:0000259" key="13">
    <source>
        <dbReference type="PROSITE" id="PS51309"/>
    </source>
</evidence>
<dbReference type="PANTHER" id="PTHR24012">
    <property type="entry name" value="RNA BINDING PROTEIN"/>
    <property type="match status" value="1"/>
</dbReference>
<proteinExistence type="inferred from homology"/>
<keyword evidence="15" id="KW-1185">Reference proteome</keyword>
<feature type="domain" description="RRM" evidence="12">
    <location>
        <begin position="30"/>
        <end position="108"/>
    </location>
</feature>
<evidence type="ECO:0000256" key="9">
    <source>
        <dbReference type="PROSITE-ProRule" id="PRU00176"/>
    </source>
</evidence>
<gene>
    <name evidence="14" type="ORF">MKW94_021762</name>
</gene>
<dbReference type="AlphaFoldDB" id="A0AA41V147"/>
<dbReference type="FunFam" id="3.30.70.330:FF:000500">
    <property type="entry name" value="Polyadenylate-binding protein"/>
    <property type="match status" value="1"/>
</dbReference>
<dbReference type="Gene3D" id="1.10.1900.10">
    <property type="entry name" value="c-terminal domain of poly(a) binding protein"/>
    <property type="match status" value="1"/>
</dbReference>
<dbReference type="InterPro" id="IPR012677">
    <property type="entry name" value="Nucleotide-bd_a/b_plait_sf"/>
</dbReference>
<dbReference type="InterPro" id="IPR002004">
    <property type="entry name" value="PABP_HYD_C"/>
</dbReference>
<evidence type="ECO:0000313" key="15">
    <source>
        <dbReference type="Proteomes" id="UP001177140"/>
    </source>
</evidence>
<dbReference type="InterPro" id="IPR006515">
    <property type="entry name" value="PABP_1234"/>
</dbReference>
<evidence type="ECO:0000256" key="5">
    <source>
        <dbReference type="ARBA" id="ARBA00022737"/>
    </source>
</evidence>
<dbReference type="SMART" id="SM00517">
    <property type="entry name" value="PolyA"/>
    <property type="match status" value="1"/>
</dbReference>
<comment type="caution">
    <text evidence="14">The sequence shown here is derived from an EMBL/GenBank/DDBJ whole genome shotgun (WGS) entry which is preliminary data.</text>
</comment>
<sequence length="651" mass="71892">MAATPTMTAIQTSPSPPPPIPSAAAIQVPASLYVGDLNFDVNESQLYELFSGLKNFSSVRICRDNPTGRSLGYGYVNFVTPEDAIRAIEKTNHTLLNGKSIRVMWSNRDAEVRKSGIGNLFVKNLNDSIDNVRLQEVFSKFGNIMSCKVAMSQDGKSKGYGFVQFESEESANEALEKLNGSTFEGKQIYVATFVKKSDRALPSPDSNYTNLYMKNLDLDLTEEQLQEKFSVFGKITNLIVTKDNNGKSKGFGFVNFENPEDAKQATEAMNGTQLGSKVIYVGRAQKRSERDQILRRQYEEKRKEQIQKYKGSNVYVKNIEDGVDEDELREHFSECGTITSVKLMRDEKGICRGFGFVCYSTPEEANKAVSTFHGYMFHHKPLYVAIAQRKEDRQAQLQLQYGQRMAGLAGSSAAVIPAGYPPLYYTPPGVIPQMPPRQGLMYQPLAMRPGWRANGFLPTARPAFQTVPLHMMPGAPRPHRHNRGRMTGPMFSPAGVPFRPHLQHQPTQALNSLKDSNNSQRSGQAKYVPNGRQHEINNGSAASDAGSHGGSEMLSSMLAAASPQHQKQILGEYLFPLVQNLEHELAAKITGMLLEMDNSELLLLLESPESLAAKVDEAVQVLKISKAKAAAGGGQEVIHSNNFLSTEVAVN</sequence>
<evidence type="ECO:0000256" key="6">
    <source>
        <dbReference type="ARBA" id="ARBA00022884"/>
    </source>
</evidence>
<feature type="region of interest" description="Disordered" evidence="11">
    <location>
        <begin position="1"/>
        <end position="21"/>
    </location>
</feature>
<feature type="compositionally biased region" description="Low complexity" evidence="11">
    <location>
        <begin position="539"/>
        <end position="550"/>
    </location>
</feature>
<evidence type="ECO:0000256" key="10">
    <source>
        <dbReference type="RuleBase" id="RU362004"/>
    </source>
</evidence>
<feature type="domain" description="RRM" evidence="12">
    <location>
        <begin position="209"/>
        <end position="286"/>
    </location>
</feature>
<evidence type="ECO:0000256" key="4">
    <source>
        <dbReference type="ARBA" id="ARBA00022490"/>
    </source>
</evidence>
<dbReference type="PROSITE" id="PS50102">
    <property type="entry name" value="RRM"/>
    <property type="match status" value="4"/>
</dbReference>
<dbReference type="SMART" id="SM00360">
    <property type="entry name" value="RRM"/>
    <property type="match status" value="4"/>
</dbReference>
<dbReference type="Pfam" id="PF00076">
    <property type="entry name" value="RRM_1"/>
    <property type="match status" value="4"/>
</dbReference>
<reference evidence="14" key="1">
    <citation type="submission" date="2022-03" db="EMBL/GenBank/DDBJ databases">
        <title>A functionally conserved STORR gene fusion in Papaver species that diverged 16.8 million years ago.</title>
        <authorList>
            <person name="Catania T."/>
        </authorList>
    </citation>
    <scope>NUCLEOTIDE SEQUENCE</scope>
    <source>
        <strain evidence="14">S-191538</strain>
    </source>
</reference>
<evidence type="ECO:0000256" key="7">
    <source>
        <dbReference type="ARBA" id="ARBA00023242"/>
    </source>
</evidence>
<dbReference type="Proteomes" id="UP001177140">
    <property type="component" value="Unassembled WGS sequence"/>
</dbReference>
<evidence type="ECO:0000313" key="14">
    <source>
        <dbReference type="EMBL" id="MCL7027649.1"/>
    </source>
</evidence>
<dbReference type="EMBL" id="JAJJMA010070607">
    <property type="protein sequence ID" value="MCL7027649.1"/>
    <property type="molecule type" value="Genomic_DNA"/>
</dbReference>
<dbReference type="FunFam" id="1.10.1900.10:FF:000004">
    <property type="entry name" value="Polyadenylate-binding protein"/>
    <property type="match status" value="1"/>
</dbReference>
<dbReference type="PROSITE" id="PS51309">
    <property type="entry name" value="PABC"/>
    <property type="match status" value="1"/>
</dbReference>
<dbReference type="InterPro" id="IPR045305">
    <property type="entry name" value="RRM2_I_PABPs"/>
</dbReference>
<dbReference type="GO" id="GO:0005634">
    <property type="term" value="C:nucleus"/>
    <property type="evidence" value="ECO:0007669"/>
    <property type="project" value="UniProtKB-SubCell"/>
</dbReference>
<dbReference type="Gene3D" id="3.30.70.330">
    <property type="match status" value="4"/>
</dbReference>
<dbReference type="FunFam" id="3.30.70.330:FF:000499">
    <property type="entry name" value="Polyadenylate-binding protein"/>
    <property type="match status" value="1"/>
</dbReference>
<accession>A0AA41V147</accession>
<dbReference type="GO" id="GO:0005737">
    <property type="term" value="C:cytoplasm"/>
    <property type="evidence" value="ECO:0007669"/>
    <property type="project" value="UniProtKB-SubCell"/>
</dbReference>
<keyword evidence="6 9" id="KW-0694">RNA-binding</keyword>
<evidence type="ECO:0000256" key="11">
    <source>
        <dbReference type="SAM" id="MobiDB-lite"/>
    </source>
</evidence>
<dbReference type="InterPro" id="IPR035979">
    <property type="entry name" value="RBD_domain_sf"/>
</dbReference>
<dbReference type="SUPFAM" id="SSF63570">
    <property type="entry name" value="PABC (PABP) domain"/>
    <property type="match status" value="1"/>
</dbReference>
<keyword evidence="4 10" id="KW-0963">Cytoplasm</keyword>
<evidence type="ECO:0000256" key="8">
    <source>
        <dbReference type="ARBA" id="ARBA00054110"/>
    </source>
</evidence>
<dbReference type="InterPro" id="IPR000504">
    <property type="entry name" value="RRM_dom"/>
</dbReference>
<evidence type="ECO:0000256" key="1">
    <source>
        <dbReference type="ARBA" id="ARBA00004123"/>
    </source>
</evidence>
<comment type="function">
    <text evidence="8">Binds the poly(A) tail of mRNA. Appears to be an important mediator of the multiple roles of the poly(A) tail in mRNA biogenesis, stability and translation.</text>
</comment>
<feature type="compositionally biased region" description="Polar residues" evidence="11">
    <location>
        <begin position="504"/>
        <end position="523"/>
    </location>
</feature>
<protein>
    <recommendedName>
        <fullName evidence="10">Polyadenylate-binding protein</fullName>
        <shortName evidence="10">PABP</shortName>
    </recommendedName>
</protein>
<evidence type="ECO:0000256" key="2">
    <source>
        <dbReference type="ARBA" id="ARBA00004496"/>
    </source>
</evidence>
<dbReference type="CDD" id="cd12379">
    <property type="entry name" value="RRM2_I_PABPs"/>
    <property type="match status" value="1"/>
</dbReference>